<feature type="compositionally biased region" description="Polar residues" evidence="5">
    <location>
        <begin position="259"/>
        <end position="271"/>
    </location>
</feature>
<keyword evidence="2 4" id="KW-0195">Cyclin</keyword>
<dbReference type="InterPro" id="IPR006671">
    <property type="entry name" value="Cyclin_N"/>
</dbReference>
<evidence type="ECO:0000256" key="1">
    <source>
        <dbReference type="ARBA" id="ARBA00022618"/>
    </source>
</evidence>
<evidence type="ECO:0000313" key="9">
    <source>
        <dbReference type="RefSeq" id="XP_013776179.1"/>
    </source>
</evidence>
<feature type="domain" description="Cyclin-like" evidence="6">
    <location>
        <begin position="64"/>
        <end position="148"/>
    </location>
</feature>
<dbReference type="SMART" id="SM00385">
    <property type="entry name" value="CYCLIN"/>
    <property type="match status" value="1"/>
</dbReference>
<sequence>MEELLCFEKKVERNTCTASPEPILTSDRVLQNLLQLEERYYTNSSYFACFQSDIKPYMREKVTDWMWEVCEGEHCQQDVFPLAVNCMDRFLSVVKLKRTQLQLLGTVCLLLASKLRQVMPFSARKLCHYTDNSVTEEELLSWELLVLSRLKWDIYAVIPNDFLEPLLHRLPLSEEARRKTRGHAEVFINMCSTEFTFSMYPPSMVAAASVGAAVQGLSRHQREWLSSRELLTRLHHITGIEIDCLRHCSEQIEEMIASNIASSQKPHTLSPTGKGGNNKMVANNGLKPENSKPETPTDVQDVHF</sequence>
<dbReference type="InterPro" id="IPR036915">
    <property type="entry name" value="Cyclin-like_sf"/>
</dbReference>
<evidence type="ECO:0000256" key="2">
    <source>
        <dbReference type="ARBA" id="ARBA00023127"/>
    </source>
</evidence>
<dbReference type="InterPro" id="IPR013763">
    <property type="entry name" value="Cyclin-like_dom"/>
</dbReference>
<evidence type="ECO:0000256" key="3">
    <source>
        <dbReference type="ARBA" id="ARBA00023306"/>
    </source>
</evidence>
<dbReference type="SMART" id="SM01332">
    <property type="entry name" value="Cyclin_C"/>
    <property type="match status" value="1"/>
</dbReference>
<comment type="similarity">
    <text evidence="4">Belongs to the cyclin family.</text>
</comment>
<evidence type="ECO:0000259" key="6">
    <source>
        <dbReference type="SMART" id="SM00385"/>
    </source>
</evidence>
<evidence type="ECO:0000313" key="8">
    <source>
        <dbReference type="Proteomes" id="UP000694941"/>
    </source>
</evidence>
<dbReference type="CDD" id="cd20516">
    <property type="entry name" value="CYCLIN_CCND_rpt2"/>
    <property type="match status" value="1"/>
</dbReference>
<evidence type="ECO:0000256" key="5">
    <source>
        <dbReference type="SAM" id="MobiDB-lite"/>
    </source>
</evidence>
<keyword evidence="8" id="KW-1185">Reference proteome</keyword>
<dbReference type="Pfam" id="PF02984">
    <property type="entry name" value="Cyclin_C"/>
    <property type="match status" value="1"/>
</dbReference>
<evidence type="ECO:0000256" key="4">
    <source>
        <dbReference type="RuleBase" id="RU000383"/>
    </source>
</evidence>
<dbReference type="Proteomes" id="UP000694941">
    <property type="component" value="Unplaced"/>
</dbReference>
<evidence type="ECO:0000259" key="7">
    <source>
        <dbReference type="SMART" id="SM01332"/>
    </source>
</evidence>
<dbReference type="RefSeq" id="XP_013776179.1">
    <property type="nucleotide sequence ID" value="XM_013920725.2"/>
</dbReference>
<dbReference type="SUPFAM" id="SSF47954">
    <property type="entry name" value="Cyclin-like"/>
    <property type="match status" value="2"/>
</dbReference>
<dbReference type="Pfam" id="PF00134">
    <property type="entry name" value="Cyclin_N"/>
    <property type="match status" value="1"/>
</dbReference>
<proteinExistence type="inferred from homology"/>
<name>A0ABM1B758_LIMPO</name>
<feature type="region of interest" description="Disordered" evidence="5">
    <location>
        <begin position="259"/>
        <end position="304"/>
    </location>
</feature>
<feature type="domain" description="Cyclin C-terminal" evidence="7">
    <location>
        <begin position="157"/>
        <end position="272"/>
    </location>
</feature>
<dbReference type="InterPro" id="IPR039361">
    <property type="entry name" value="Cyclin"/>
</dbReference>
<dbReference type="InterPro" id="IPR048258">
    <property type="entry name" value="Cyclins_cyclin-box"/>
</dbReference>
<gene>
    <name evidence="9" type="primary">LOC106460964</name>
</gene>
<dbReference type="InterPro" id="IPR004367">
    <property type="entry name" value="Cyclin_C-dom"/>
</dbReference>
<dbReference type="GeneID" id="106460964"/>
<organism evidence="8 9">
    <name type="scientific">Limulus polyphemus</name>
    <name type="common">Atlantic horseshoe crab</name>
    <dbReference type="NCBI Taxonomy" id="6850"/>
    <lineage>
        <taxon>Eukaryota</taxon>
        <taxon>Metazoa</taxon>
        <taxon>Ecdysozoa</taxon>
        <taxon>Arthropoda</taxon>
        <taxon>Chelicerata</taxon>
        <taxon>Merostomata</taxon>
        <taxon>Xiphosura</taxon>
        <taxon>Limulidae</taxon>
        <taxon>Limulus</taxon>
    </lineage>
</organism>
<reference evidence="9" key="1">
    <citation type="submission" date="2025-08" db="UniProtKB">
        <authorList>
            <consortium name="RefSeq"/>
        </authorList>
    </citation>
    <scope>IDENTIFICATION</scope>
    <source>
        <tissue evidence="9">Muscle</tissue>
    </source>
</reference>
<accession>A0ABM1B758</accession>
<keyword evidence="1" id="KW-0132">Cell division</keyword>
<dbReference type="Gene3D" id="1.10.472.10">
    <property type="entry name" value="Cyclin-like"/>
    <property type="match status" value="2"/>
</dbReference>
<keyword evidence="3" id="KW-0131">Cell cycle</keyword>
<dbReference type="PROSITE" id="PS00292">
    <property type="entry name" value="CYCLINS"/>
    <property type="match status" value="1"/>
</dbReference>
<dbReference type="PANTHER" id="PTHR10177">
    <property type="entry name" value="CYCLINS"/>
    <property type="match status" value="1"/>
</dbReference>
<protein>
    <submittedName>
        <fullName evidence="9">G1/S-specific cyclin-D2-like</fullName>
    </submittedName>
</protein>